<dbReference type="Gene3D" id="3.20.20.140">
    <property type="entry name" value="Metal-dependent hydrolases"/>
    <property type="match status" value="1"/>
</dbReference>
<feature type="binding site" evidence="4">
    <location>
        <position position="61"/>
    </location>
    <ligand>
        <name>Zn(2+)</name>
        <dbReference type="ChEBI" id="CHEBI:29105"/>
        <label>1</label>
        <note>catalytic</note>
    </ligand>
</feature>
<keyword evidence="1 4" id="KW-0862">Zinc</keyword>
<feature type="binding site" evidence="4">
    <location>
        <position position="224"/>
    </location>
    <ligand>
        <name>Zn(2+)</name>
        <dbReference type="ChEBI" id="CHEBI:29105"/>
        <label>2</label>
        <note>catalytic</note>
    </ligand>
</feature>
<dbReference type="GO" id="GO:0008798">
    <property type="term" value="F:beta-aspartyl-peptidase activity"/>
    <property type="evidence" value="ECO:0007669"/>
    <property type="project" value="InterPro"/>
</dbReference>
<evidence type="ECO:0000259" key="5">
    <source>
        <dbReference type="Pfam" id="PF01979"/>
    </source>
</evidence>
<accession>A0A1M5DZY6</accession>
<evidence type="ECO:0000256" key="2">
    <source>
        <dbReference type="PIRSR" id="PIRSR001238-1"/>
    </source>
</evidence>
<feature type="binding site" evidence="4">
    <location>
        <position position="63"/>
    </location>
    <ligand>
        <name>Zn(2+)</name>
        <dbReference type="ChEBI" id="CHEBI:29105"/>
        <label>1</label>
        <note>catalytic</note>
    </ligand>
</feature>
<comment type="similarity">
    <text evidence="1">Belongs to the peptidase M38 family.</text>
</comment>
<keyword evidence="1" id="KW-0378">Hydrolase</keyword>
<keyword evidence="1 4" id="KW-0479">Metal-binding</keyword>
<dbReference type="AlphaFoldDB" id="A0A1M5DZY6"/>
<dbReference type="PANTHER" id="PTHR11647:SF1">
    <property type="entry name" value="COLLAPSIN RESPONSE MEDIATOR PROTEIN"/>
    <property type="match status" value="1"/>
</dbReference>
<dbReference type="InterPro" id="IPR050378">
    <property type="entry name" value="Metallo-dep_Hydrolases_sf"/>
</dbReference>
<dbReference type="PANTHER" id="PTHR11647">
    <property type="entry name" value="HYDRANTOINASE/DIHYDROPYRIMIDINASE FAMILY MEMBER"/>
    <property type="match status" value="1"/>
</dbReference>
<evidence type="ECO:0000256" key="4">
    <source>
        <dbReference type="PIRSR" id="PIRSR001238-3"/>
    </source>
</evidence>
<dbReference type="SUPFAM" id="SSF51338">
    <property type="entry name" value="Composite domain of metallo-dependent hydrolases"/>
    <property type="match status" value="1"/>
</dbReference>
<dbReference type="Proteomes" id="UP000184076">
    <property type="component" value="Unassembled WGS sequence"/>
</dbReference>
<comment type="PTM">
    <text evidence="1">Carboxylation allows a single lysine to coordinate two zinc ions.</text>
</comment>
<dbReference type="SUPFAM" id="SSF51556">
    <property type="entry name" value="Metallo-dependent hydrolases"/>
    <property type="match status" value="1"/>
</dbReference>
<reference evidence="7" key="1">
    <citation type="submission" date="2016-11" db="EMBL/GenBank/DDBJ databases">
        <authorList>
            <person name="Varghese N."/>
            <person name="Submissions S."/>
        </authorList>
    </citation>
    <scope>NUCLEOTIDE SEQUENCE [LARGE SCALE GENOMIC DNA]</scope>
    <source>
        <strain evidence="7">DSM 9756</strain>
    </source>
</reference>
<dbReference type="GO" id="GO:0005737">
    <property type="term" value="C:cytoplasm"/>
    <property type="evidence" value="ECO:0007669"/>
    <property type="project" value="UniProtKB-SubCell"/>
</dbReference>
<dbReference type="InterPro" id="IPR011059">
    <property type="entry name" value="Metal-dep_hydrolase_composite"/>
</dbReference>
<feature type="binding site" evidence="3">
    <location>
        <begin position="68"/>
        <end position="70"/>
    </location>
    <ligand>
        <name>substrate</name>
    </ligand>
</feature>
<feature type="binding site" evidence="3">
    <location>
        <position position="163"/>
    </location>
    <ligand>
        <name>substrate</name>
    </ligand>
</feature>
<keyword evidence="7" id="KW-1185">Reference proteome</keyword>
<dbReference type="GO" id="GO:0046872">
    <property type="term" value="F:metal ion binding"/>
    <property type="evidence" value="ECO:0007669"/>
    <property type="project" value="UniProtKB-KW"/>
</dbReference>
<comment type="function">
    <text evidence="1">Catalyzes the hydrolytic cleavage of a subset of L-isoaspartyl (L-beta-aspartyl) dipeptides. Used to degrade proteins damaged by L-isoaspartyl residues formation.</text>
</comment>
<dbReference type="GO" id="GO:0006508">
    <property type="term" value="P:proteolysis"/>
    <property type="evidence" value="ECO:0007669"/>
    <property type="project" value="UniProtKB-KW"/>
</dbReference>
<name>A0A1M5DZY6_9BACT</name>
<gene>
    <name evidence="6" type="ORF">SAMN02745206_02549</name>
</gene>
<evidence type="ECO:0000256" key="3">
    <source>
        <dbReference type="PIRSR" id="PIRSR001238-2"/>
    </source>
</evidence>
<keyword evidence="1" id="KW-0482">Metalloprotease</keyword>
<sequence length="386" mass="41553">MFKLIRNARVFAPHPLGIRDVLTAAGKIAAIAERLTAPEGLPVETIDARGKYLVPGFVDLHVHLLGGGGEGGFRTRTPEIQLSSIVRAGVTTVVGCLGTDDVTRRPESLLAKAMQLDEEGVSTYIYTGSYQFPPPTITGSVRKDIALIPKVIGVGEVALSDHRSSQPSYEELCRLAAEARVGGMIGGKAGLVHLHMGDGPRGLEAVLRMVEETEIPIGQFLPTHVSRGERLLDQAIEFARRGGNIDLTAAPKSLGFASDVESALRRALDAGVPLERITLSSDSNGSLPLFDEHGKLLRLAVADISSLHQEVRDLVRSGFGLEEILPLVTVHPARRLGIDRIKGRIEVGLDADLVLLDEELNVDWVMARGRVMVADGRVRVKGTFET</sequence>
<evidence type="ECO:0000313" key="7">
    <source>
        <dbReference type="Proteomes" id="UP000184076"/>
    </source>
</evidence>
<comment type="subcellular location">
    <subcellularLocation>
        <location evidence="1">Cytoplasm</location>
    </subcellularLocation>
</comment>
<feature type="binding site" evidence="3">
    <location>
        <position position="227"/>
    </location>
    <ligand>
        <name>substrate</name>
    </ligand>
</feature>
<dbReference type="RefSeq" id="WP_073040066.1">
    <property type="nucleotide sequence ID" value="NZ_FQVB01000025.1"/>
</dbReference>
<dbReference type="PIRSF" id="PIRSF001238">
    <property type="entry name" value="IadA"/>
    <property type="match status" value="1"/>
</dbReference>
<proteinExistence type="inferred from homology"/>
<feature type="binding site" evidence="4">
    <location>
        <position position="195"/>
    </location>
    <ligand>
        <name>Zn(2+)</name>
        <dbReference type="ChEBI" id="CHEBI:29105"/>
        <label>2</label>
        <note>catalytic</note>
    </ligand>
</feature>
<feature type="binding site" evidence="3">
    <location>
        <position position="286"/>
    </location>
    <ligand>
        <name>substrate</name>
    </ligand>
</feature>
<dbReference type="GO" id="GO:0008237">
    <property type="term" value="F:metallopeptidase activity"/>
    <property type="evidence" value="ECO:0007669"/>
    <property type="project" value="UniProtKB-KW"/>
</dbReference>
<feature type="domain" description="Amidohydrolase-related" evidence="5">
    <location>
        <begin position="52"/>
        <end position="371"/>
    </location>
</feature>
<dbReference type="OrthoDB" id="9803027at2"/>
<protein>
    <recommendedName>
        <fullName evidence="1">Isoaspartyl dipeptidase</fullName>
        <ecNumber evidence="1">3.4.19.-</ecNumber>
    </recommendedName>
</protein>
<dbReference type="Gene3D" id="2.30.40.10">
    <property type="entry name" value="Urease, subunit C, domain 1"/>
    <property type="match status" value="1"/>
</dbReference>
<feature type="binding site" evidence="3">
    <location>
        <position position="99"/>
    </location>
    <ligand>
        <name>substrate</name>
    </ligand>
</feature>
<dbReference type="InterPro" id="IPR006680">
    <property type="entry name" value="Amidohydro-rel"/>
</dbReference>
<keyword evidence="1" id="KW-0645">Protease</keyword>
<feature type="active site" description="Proton acceptor" evidence="2">
    <location>
        <position position="282"/>
    </location>
</feature>
<evidence type="ECO:0000256" key="1">
    <source>
        <dbReference type="PIRNR" id="PIRNR001238"/>
    </source>
</evidence>
<evidence type="ECO:0000313" key="6">
    <source>
        <dbReference type="EMBL" id="SHF72476.1"/>
    </source>
</evidence>
<dbReference type="InterPro" id="IPR032466">
    <property type="entry name" value="Metal_Hydrolase"/>
</dbReference>
<dbReference type="EC" id="3.4.19.-" evidence="1"/>
<organism evidence="6 7">
    <name type="scientific">Desulfacinum infernum DSM 9756</name>
    <dbReference type="NCBI Taxonomy" id="1121391"/>
    <lineage>
        <taxon>Bacteria</taxon>
        <taxon>Pseudomonadati</taxon>
        <taxon>Thermodesulfobacteriota</taxon>
        <taxon>Syntrophobacteria</taxon>
        <taxon>Syntrophobacterales</taxon>
        <taxon>Syntrophobacteraceae</taxon>
        <taxon>Desulfacinum</taxon>
    </lineage>
</organism>
<dbReference type="EMBL" id="FQVB01000025">
    <property type="protein sequence ID" value="SHF72476.1"/>
    <property type="molecule type" value="Genomic_DNA"/>
</dbReference>
<dbReference type="STRING" id="1121391.SAMN02745206_02549"/>
<dbReference type="NCBIfam" id="TIGR01975">
    <property type="entry name" value="isoAsp_dipep"/>
    <property type="match status" value="1"/>
</dbReference>
<dbReference type="Pfam" id="PF01979">
    <property type="entry name" value="Amidohydro_1"/>
    <property type="match status" value="1"/>
</dbReference>
<dbReference type="InterPro" id="IPR010229">
    <property type="entry name" value="Pept_M38_dipep"/>
</dbReference>
<feature type="binding site" evidence="3">
    <location>
        <position position="130"/>
    </location>
    <ligand>
        <name>substrate</name>
    </ligand>
</feature>
<feature type="binding site" evidence="4">
    <location>
        <position position="282"/>
    </location>
    <ligand>
        <name>Zn(2+)</name>
        <dbReference type="ChEBI" id="CHEBI:29105"/>
        <label>1</label>
        <note>catalytic</note>
    </ligand>
</feature>
<dbReference type="GO" id="GO:0016810">
    <property type="term" value="F:hydrolase activity, acting on carbon-nitrogen (but not peptide) bonds"/>
    <property type="evidence" value="ECO:0007669"/>
    <property type="project" value="InterPro"/>
</dbReference>
<comment type="cofactor">
    <cofactor evidence="1 4">
        <name>Zn(2+)</name>
        <dbReference type="ChEBI" id="CHEBI:29105"/>
    </cofactor>
    <text evidence="1 4">Binds 2 Zn(2+) ions per subunit.</text>
</comment>